<reference evidence="2 3" key="1">
    <citation type="submission" date="2024-01" db="EMBL/GenBank/DDBJ databases">
        <title>Comparative genomics of Cryptococcus and Kwoniella reveals pathogenesis evolution and contrasting modes of karyotype evolution via chromosome fusion or intercentromeric recombination.</title>
        <authorList>
            <person name="Coelho M.A."/>
            <person name="David-Palma M."/>
            <person name="Shea T."/>
            <person name="Bowers K."/>
            <person name="McGinley-Smith S."/>
            <person name="Mohammad A.W."/>
            <person name="Gnirke A."/>
            <person name="Yurkov A.M."/>
            <person name="Nowrousian M."/>
            <person name="Sun S."/>
            <person name="Cuomo C.A."/>
            <person name="Heitman J."/>
        </authorList>
    </citation>
    <scope>NUCLEOTIDE SEQUENCE [LARGE SCALE GENOMIC DNA]</scope>
    <source>
        <strain evidence="2 3">PYCC6329</strain>
    </source>
</reference>
<organism evidence="2 3">
    <name type="scientific">Kwoniella europaea PYCC6329</name>
    <dbReference type="NCBI Taxonomy" id="1423913"/>
    <lineage>
        <taxon>Eukaryota</taxon>
        <taxon>Fungi</taxon>
        <taxon>Dikarya</taxon>
        <taxon>Basidiomycota</taxon>
        <taxon>Agaricomycotina</taxon>
        <taxon>Tremellomycetes</taxon>
        <taxon>Tremellales</taxon>
        <taxon>Cryptococcaceae</taxon>
        <taxon>Kwoniella</taxon>
    </lineage>
</organism>
<feature type="region of interest" description="Disordered" evidence="1">
    <location>
        <begin position="37"/>
        <end position="93"/>
    </location>
</feature>
<accession>A0AAX4KSU2</accession>
<dbReference type="RefSeq" id="XP_066086931.1">
    <property type="nucleotide sequence ID" value="XM_066230834.1"/>
</dbReference>
<sequence>MPPKRPRPTSVELEIDQLIEDNLDIDIKPIFKNNSEISEEDLVKDIKPSRMHAPTSSPARKRSKSNTQSNIKTPKSTPTKSTLSPVKSETPLNAASAKARLAEIIIESGLKGYNRNQVELETGLTKNQQIEMLKKGRGSLWKALYGFASTL</sequence>
<name>A0AAX4KSU2_9TREE</name>
<protein>
    <submittedName>
        <fullName evidence="2">Uncharacterized protein</fullName>
    </submittedName>
</protein>
<evidence type="ECO:0000313" key="3">
    <source>
        <dbReference type="Proteomes" id="UP001358614"/>
    </source>
</evidence>
<dbReference type="AlphaFoldDB" id="A0AAX4KSU2"/>
<gene>
    <name evidence="2" type="ORF">V865_007079</name>
</gene>
<feature type="compositionally biased region" description="Low complexity" evidence="1">
    <location>
        <begin position="72"/>
        <end position="88"/>
    </location>
</feature>
<evidence type="ECO:0000256" key="1">
    <source>
        <dbReference type="SAM" id="MobiDB-lite"/>
    </source>
</evidence>
<dbReference type="EMBL" id="CP144090">
    <property type="protein sequence ID" value="WWD08964.1"/>
    <property type="molecule type" value="Genomic_DNA"/>
</dbReference>
<dbReference type="GeneID" id="91105880"/>
<keyword evidence="3" id="KW-1185">Reference proteome</keyword>
<proteinExistence type="predicted"/>
<dbReference type="KEGG" id="ker:91105880"/>
<evidence type="ECO:0000313" key="2">
    <source>
        <dbReference type="EMBL" id="WWD08964.1"/>
    </source>
</evidence>
<dbReference type="Proteomes" id="UP001358614">
    <property type="component" value="Chromosome 2"/>
</dbReference>